<accession>A0A011PQ06</accession>
<protein>
    <recommendedName>
        <fullName evidence="3 5">Regulatory protein RecX</fullName>
    </recommendedName>
</protein>
<feature type="domain" description="RecX second three-helical" evidence="6">
    <location>
        <begin position="51"/>
        <end position="90"/>
    </location>
</feature>
<name>A0A011PQ06_9PROT</name>
<comment type="similarity">
    <text evidence="2 5">Belongs to the RecX family.</text>
</comment>
<dbReference type="InterPro" id="IPR053924">
    <property type="entry name" value="RecX_HTH_2nd"/>
</dbReference>
<dbReference type="HAMAP" id="MF_01114">
    <property type="entry name" value="RecX"/>
    <property type="match status" value="1"/>
</dbReference>
<reference evidence="8" key="1">
    <citation type="submission" date="2014-02" db="EMBL/GenBank/DDBJ databases">
        <title>Expanding our view of genomic diversity in Candidatus Accumulibacter clades.</title>
        <authorList>
            <person name="Skennerton C.T."/>
            <person name="Barr J.J."/>
            <person name="Slater F.R."/>
            <person name="Bond P.L."/>
            <person name="Tyson G.W."/>
        </authorList>
    </citation>
    <scope>NUCLEOTIDE SEQUENCE [LARGE SCALE GENOMIC DNA]</scope>
</reference>
<evidence type="ECO:0000313" key="9">
    <source>
        <dbReference type="Proteomes" id="UP000020218"/>
    </source>
</evidence>
<dbReference type="AlphaFoldDB" id="A0A011PQ06"/>
<dbReference type="PATRIC" id="fig|1454001.3.peg.1220"/>
<comment type="subcellular location">
    <subcellularLocation>
        <location evidence="1 5">Cytoplasm</location>
    </subcellularLocation>
</comment>
<organism evidence="8 9">
    <name type="scientific">Candidatus Accumulibacter adjunctus</name>
    <dbReference type="NCBI Taxonomy" id="1454001"/>
    <lineage>
        <taxon>Bacteria</taxon>
        <taxon>Pseudomonadati</taxon>
        <taxon>Pseudomonadota</taxon>
        <taxon>Betaproteobacteria</taxon>
        <taxon>Candidatus Accumulibacter</taxon>
    </lineage>
</organism>
<dbReference type="EMBL" id="JFAX01000005">
    <property type="protein sequence ID" value="EXI68414.1"/>
    <property type="molecule type" value="Genomic_DNA"/>
</dbReference>
<feature type="domain" description="RecX third three-helical" evidence="7">
    <location>
        <begin position="94"/>
        <end position="141"/>
    </location>
</feature>
<evidence type="ECO:0000259" key="6">
    <source>
        <dbReference type="Pfam" id="PF02631"/>
    </source>
</evidence>
<dbReference type="InterPro" id="IPR053925">
    <property type="entry name" value="RecX_HTH_3rd"/>
</dbReference>
<dbReference type="Pfam" id="PF02631">
    <property type="entry name" value="RecX_HTH2"/>
    <property type="match status" value="1"/>
</dbReference>
<dbReference type="Pfam" id="PF21981">
    <property type="entry name" value="RecX_HTH3"/>
    <property type="match status" value="1"/>
</dbReference>
<dbReference type="Gene3D" id="1.10.10.10">
    <property type="entry name" value="Winged helix-like DNA-binding domain superfamily/Winged helix DNA-binding domain"/>
    <property type="match status" value="3"/>
</dbReference>
<evidence type="ECO:0000259" key="7">
    <source>
        <dbReference type="Pfam" id="PF21981"/>
    </source>
</evidence>
<gene>
    <name evidence="5 8" type="primary">recX</name>
    <name evidence="8" type="ORF">AW08_01196</name>
</gene>
<dbReference type="STRING" id="1454001.AW08_01196"/>
<dbReference type="PANTHER" id="PTHR33602:SF1">
    <property type="entry name" value="REGULATORY PROTEIN RECX FAMILY PROTEIN"/>
    <property type="match status" value="1"/>
</dbReference>
<keyword evidence="9" id="KW-1185">Reference proteome</keyword>
<evidence type="ECO:0000256" key="3">
    <source>
        <dbReference type="ARBA" id="ARBA00018111"/>
    </source>
</evidence>
<dbReference type="InterPro" id="IPR003783">
    <property type="entry name" value="Regulatory_RecX"/>
</dbReference>
<dbReference type="PANTHER" id="PTHR33602">
    <property type="entry name" value="REGULATORY PROTEIN RECX FAMILY PROTEIN"/>
    <property type="match status" value="1"/>
</dbReference>
<proteinExistence type="inferred from homology"/>
<dbReference type="InterPro" id="IPR036388">
    <property type="entry name" value="WH-like_DNA-bd_sf"/>
</dbReference>
<dbReference type="GO" id="GO:0006282">
    <property type="term" value="P:regulation of DNA repair"/>
    <property type="evidence" value="ECO:0007669"/>
    <property type="project" value="UniProtKB-UniRule"/>
</dbReference>
<keyword evidence="4 5" id="KW-0963">Cytoplasm</keyword>
<sequence>MPDALRDRALRLLARREHTCHELLVKLAAQAEDPQELSAMLDELSGSDLLSDHRYASSRIRARAERFGDARLAHELRAKGVADELVSAALAVTEDELSRARRVWLRRFGQQPAAAGDTAHARQMRFLANRGFSAETIRRVLRAAPDDE</sequence>
<evidence type="ECO:0000256" key="5">
    <source>
        <dbReference type="HAMAP-Rule" id="MF_01114"/>
    </source>
</evidence>
<dbReference type="Proteomes" id="UP000020218">
    <property type="component" value="Unassembled WGS sequence"/>
</dbReference>
<evidence type="ECO:0000256" key="2">
    <source>
        <dbReference type="ARBA" id="ARBA00009695"/>
    </source>
</evidence>
<comment type="caution">
    <text evidence="8">The sequence shown here is derived from an EMBL/GenBank/DDBJ whole genome shotgun (WGS) entry which is preliminary data.</text>
</comment>
<dbReference type="GO" id="GO:0005737">
    <property type="term" value="C:cytoplasm"/>
    <property type="evidence" value="ECO:0007669"/>
    <property type="project" value="UniProtKB-SubCell"/>
</dbReference>
<comment type="function">
    <text evidence="5">Modulates RecA activity.</text>
</comment>
<evidence type="ECO:0000313" key="8">
    <source>
        <dbReference type="EMBL" id="EXI68414.1"/>
    </source>
</evidence>
<evidence type="ECO:0000256" key="4">
    <source>
        <dbReference type="ARBA" id="ARBA00022490"/>
    </source>
</evidence>
<evidence type="ECO:0000256" key="1">
    <source>
        <dbReference type="ARBA" id="ARBA00004496"/>
    </source>
</evidence>